<sequence>MIMKKEYIKCCLWVWVFLMTISVQAQTAENTFEEDPLLKPNIWQQLSDDPYNDDLWMKYFDKDLFNLNSKEYELYTSCRNGLLQKNLAKQRKREEALQKFREEYVQQRYGEKQKLDYRELVQNIAKNFPMIEEYFDAQFNVYEIDYLFYDEKHPDGKYNKTKWVEEHETKLQKLKEDYLIK</sequence>
<organism evidence="2 3">
    <name type="scientific">Rapidithrix thailandica</name>
    <dbReference type="NCBI Taxonomy" id="413964"/>
    <lineage>
        <taxon>Bacteria</taxon>
        <taxon>Pseudomonadati</taxon>
        <taxon>Bacteroidota</taxon>
        <taxon>Cytophagia</taxon>
        <taxon>Cytophagales</taxon>
        <taxon>Flammeovirgaceae</taxon>
        <taxon>Rapidithrix</taxon>
    </lineage>
</organism>
<dbReference type="EMBL" id="JBDKWZ010000012">
    <property type="protein sequence ID" value="MEN7550151.1"/>
    <property type="molecule type" value="Genomic_DNA"/>
</dbReference>
<feature type="signal peptide" evidence="1">
    <location>
        <begin position="1"/>
        <end position="25"/>
    </location>
</feature>
<dbReference type="AlphaFoldDB" id="A0AAW9SH32"/>
<gene>
    <name evidence="2" type="ORF">AAG747_19685</name>
</gene>
<evidence type="ECO:0000313" key="3">
    <source>
        <dbReference type="Proteomes" id="UP001403385"/>
    </source>
</evidence>
<dbReference type="RefSeq" id="WP_346822931.1">
    <property type="nucleotide sequence ID" value="NZ_JBDKWZ010000012.1"/>
</dbReference>
<proteinExistence type="predicted"/>
<protein>
    <submittedName>
        <fullName evidence="2">Uncharacterized protein</fullName>
    </submittedName>
</protein>
<reference evidence="2 3" key="1">
    <citation type="submission" date="2024-04" db="EMBL/GenBank/DDBJ databases">
        <title>Novel genus in family Flammeovirgaceae.</title>
        <authorList>
            <person name="Nguyen T.H."/>
            <person name="Vuong T.Q."/>
            <person name="Le H."/>
            <person name="Kim S.-G."/>
        </authorList>
    </citation>
    <scope>NUCLEOTIDE SEQUENCE [LARGE SCALE GENOMIC DNA]</scope>
    <source>
        <strain evidence="2 3">JCM 23209</strain>
    </source>
</reference>
<keyword evidence="1" id="KW-0732">Signal</keyword>
<keyword evidence="3" id="KW-1185">Reference proteome</keyword>
<comment type="caution">
    <text evidence="2">The sequence shown here is derived from an EMBL/GenBank/DDBJ whole genome shotgun (WGS) entry which is preliminary data.</text>
</comment>
<name>A0AAW9SH32_9BACT</name>
<dbReference type="Proteomes" id="UP001403385">
    <property type="component" value="Unassembled WGS sequence"/>
</dbReference>
<accession>A0AAW9SH32</accession>
<evidence type="ECO:0000313" key="2">
    <source>
        <dbReference type="EMBL" id="MEN7550151.1"/>
    </source>
</evidence>
<feature type="chain" id="PRO_5043465938" evidence="1">
    <location>
        <begin position="26"/>
        <end position="181"/>
    </location>
</feature>
<evidence type="ECO:0000256" key="1">
    <source>
        <dbReference type="SAM" id="SignalP"/>
    </source>
</evidence>